<name>F2D6V1_HORVV</name>
<dbReference type="AlphaFoldDB" id="F2D6V1"/>
<sequence>MTGSVEVPSVGAASTSPPSASHLLELLLWGRAQSSQPWPSTCLRCCFLCTSVASCTLNHQAPRLPSASTIPWTSSASTTTSVRLHGFVKYPTGKTDDPKNYVTVSDYRHSRSTNVRLCCHGSVKIVE</sequence>
<dbReference type="EMBL" id="AK359613">
    <property type="protein sequence ID" value="BAJ90822.1"/>
    <property type="molecule type" value="mRNA"/>
</dbReference>
<proteinExistence type="evidence at transcript level"/>
<reference evidence="1" key="1">
    <citation type="journal article" date="2011" name="Plant Physiol.">
        <title>Comprehensive sequence analysis of 24,783 barley full-length cDNAs derived from 12 clone libraries.</title>
        <authorList>
            <person name="Matsumoto T."/>
            <person name="Tanaka T."/>
            <person name="Sakai H."/>
            <person name="Amano N."/>
            <person name="Kanamori H."/>
            <person name="Kurita K."/>
            <person name="Kikuta A."/>
            <person name="Kamiya K."/>
            <person name="Yamamoto M."/>
            <person name="Ikawa H."/>
            <person name="Fujii N."/>
            <person name="Hori K."/>
            <person name="Itoh T."/>
            <person name="Sato K."/>
        </authorList>
    </citation>
    <scope>NUCLEOTIDE SEQUENCE</scope>
    <source>
        <tissue evidence="1">Shoot</tissue>
    </source>
</reference>
<accession>F2D6V1</accession>
<evidence type="ECO:0000313" key="1">
    <source>
        <dbReference type="EMBL" id="BAJ90822.1"/>
    </source>
</evidence>
<protein>
    <submittedName>
        <fullName evidence="1">Predicted protein</fullName>
    </submittedName>
</protein>
<organism evidence="1">
    <name type="scientific">Hordeum vulgare subsp. vulgare</name>
    <name type="common">Domesticated barley</name>
    <dbReference type="NCBI Taxonomy" id="112509"/>
    <lineage>
        <taxon>Eukaryota</taxon>
        <taxon>Viridiplantae</taxon>
        <taxon>Streptophyta</taxon>
        <taxon>Embryophyta</taxon>
        <taxon>Tracheophyta</taxon>
        <taxon>Spermatophyta</taxon>
        <taxon>Magnoliopsida</taxon>
        <taxon>Liliopsida</taxon>
        <taxon>Poales</taxon>
        <taxon>Poaceae</taxon>
        <taxon>BOP clade</taxon>
        <taxon>Pooideae</taxon>
        <taxon>Triticodae</taxon>
        <taxon>Triticeae</taxon>
        <taxon>Hordeinae</taxon>
        <taxon>Hordeum</taxon>
    </lineage>
</organism>